<dbReference type="InterPro" id="IPR006689">
    <property type="entry name" value="Small_GTPase_ARF/SAR"/>
</dbReference>
<feature type="binding site" evidence="3">
    <location>
        <begin position="31"/>
        <end position="38"/>
    </location>
    <ligand>
        <name>GTP</name>
        <dbReference type="ChEBI" id="CHEBI:37565"/>
    </ligand>
</feature>
<dbReference type="GO" id="GO:0003924">
    <property type="term" value="F:GTPase activity"/>
    <property type="evidence" value="ECO:0007669"/>
    <property type="project" value="InterPro"/>
</dbReference>
<dbReference type="PROSITE" id="PS51417">
    <property type="entry name" value="ARF"/>
    <property type="match status" value="1"/>
</dbReference>
<dbReference type="AlphaFoldDB" id="A0A1W0E5H0"/>
<keyword evidence="1 3" id="KW-0547">Nucleotide-binding</keyword>
<organism evidence="6 7">
    <name type="scientific">Ecytonucleospora hepatopenaei</name>
    <dbReference type="NCBI Taxonomy" id="646526"/>
    <lineage>
        <taxon>Eukaryota</taxon>
        <taxon>Fungi</taxon>
        <taxon>Fungi incertae sedis</taxon>
        <taxon>Microsporidia</taxon>
        <taxon>Enterocytozoonidae</taxon>
        <taxon>Ecytonucleospora</taxon>
    </lineage>
</organism>
<gene>
    <name evidence="6" type="ORF">EHP00_2144</name>
</gene>
<evidence type="ECO:0000256" key="3">
    <source>
        <dbReference type="PIRSR" id="PIRSR606689-1"/>
    </source>
</evidence>
<keyword evidence="4" id="KW-0460">Magnesium</keyword>
<protein>
    <submittedName>
        <fullName evidence="6">ADPATP carrier protein</fullName>
    </submittedName>
</protein>
<dbReference type="SMART" id="SM00177">
    <property type="entry name" value="ARF"/>
    <property type="match status" value="1"/>
</dbReference>
<evidence type="ECO:0000256" key="4">
    <source>
        <dbReference type="PIRSR" id="PIRSR606689-2"/>
    </source>
</evidence>
<keyword evidence="7" id="KW-1185">Reference proteome</keyword>
<evidence type="ECO:0000313" key="7">
    <source>
        <dbReference type="Proteomes" id="UP000192758"/>
    </source>
</evidence>
<evidence type="ECO:0000256" key="1">
    <source>
        <dbReference type="ARBA" id="ARBA00022741"/>
    </source>
</evidence>
<dbReference type="PRINTS" id="PR00328">
    <property type="entry name" value="SAR1GTPBP"/>
</dbReference>
<dbReference type="STRING" id="646526.A0A1W0E5H0"/>
<dbReference type="PANTHER" id="PTHR11711">
    <property type="entry name" value="ADP RIBOSYLATION FACTOR-RELATED"/>
    <property type="match status" value="1"/>
</dbReference>
<dbReference type="Proteomes" id="UP000192758">
    <property type="component" value="Unassembled WGS sequence"/>
</dbReference>
<dbReference type="EMBL" id="MNPJ01000019">
    <property type="protein sequence ID" value="OQS54490.1"/>
    <property type="molecule type" value="Genomic_DNA"/>
</dbReference>
<evidence type="ECO:0000256" key="2">
    <source>
        <dbReference type="ARBA" id="ARBA00023134"/>
    </source>
</evidence>
<feature type="binding site" evidence="4">
    <location>
        <position position="54"/>
    </location>
    <ligand>
        <name>Mg(2+)</name>
        <dbReference type="ChEBI" id="CHEBI:18420"/>
    </ligand>
</feature>
<keyword evidence="2 3" id="KW-0342">GTP-binding</keyword>
<comment type="similarity">
    <text evidence="5">Belongs to the small GTPase superfamily. Arf family.</text>
</comment>
<dbReference type="SUPFAM" id="SSF52540">
    <property type="entry name" value="P-loop containing nucleoside triphosphate hydrolases"/>
    <property type="match status" value="1"/>
</dbReference>
<proteinExistence type="inferred from homology"/>
<evidence type="ECO:0000313" key="6">
    <source>
        <dbReference type="EMBL" id="OQS54490.1"/>
    </source>
</evidence>
<dbReference type="InterPro" id="IPR027417">
    <property type="entry name" value="P-loop_NTPase"/>
</dbReference>
<comment type="caution">
    <text evidence="6">The sequence shown here is derived from an EMBL/GenBank/DDBJ whole genome shotgun (WGS) entry which is preliminary data.</text>
</comment>
<dbReference type="InterPro" id="IPR005225">
    <property type="entry name" value="Small_GTP-bd"/>
</dbReference>
<name>A0A1W0E5H0_9MICR</name>
<accession>A0A1W0E5H0</accession>
<dbReference type="VEuPathDB" id="MicrosporidiaDB:EHP00_2144"/>
<feature type="binding site" evidence="4">
    <location>
        <position position="38"/>
    </location>
    <ligand>
        <name>Mg(2+)</name>
        <dbReference type="ChEBI" id="CHEBI:18420"/>
    </ligand>
</feature>
<reference evidence="6 7" key="1">
    <citation type="journal article" date="2017" name="Environ. Microbiol.">
        <title>Decay of the glycolytic pathway and adaptation to intranuclear parasitism within Enterocytozoonidae microsporidia.</title>
        <authorList>
            <person name="Wiredu Boakye D."/>
            <person name="Jaroenlak P."/>
            <person name="Prachumwat A."/>
            <person name="Williams T.A."/>
            <person name="Bateman K.S."/>
            <person name="Itsathitphaisarn O."/>
            <person name="Sritunyalucksana K."/>
            <person name="Paszkiewicz K.H."/>
            <person name="Moore K.A."/>
            <person name="Stentiford G.D."/>
            <person name="Williams B.A."/>
        </authorList>
    </citation>
    <scope>NUCLEOTIDE SEQUENCE [LARGE SCALE GENOMIC DNA]</scope>
    <source>
        <strain evidence="6 7">TH1</strain>
    </source>
</reference>
<feature type="binding site" evidence="3">
    <location>
        <position position="76"/>
    </location>
    <ligand>
        <name>GTP</name>
        <dbReference type="ChEBI" id="CHEBI:37565"/>
    </ligand>
</feature>
<evidence type="ECO:0000256" key="5">
    <source>
        <dbReference type="RuleBase" id="RU003925"/>
    </source>
</evidence>
<dbReference type="InterPro" id="IPR024156">
    <property type="entry name" value="Small_GTPase_ARF"/>
</dbReference>
<dbReference type="Gene3D" id="3.40.50.300">
    <property type="entry name" value="P-loop containing nucleotide triphosphate hydrolases"/>
    <property type="match status" value="1"/>
</dbReference>
<feature type="binding site" evidence="3">
    <location>
        <begin position="131"/>
        <end position="134"/>
    </location>
    <ligand>
        <name>GTP</name>
        <dbReference type="ChEBI" id="CHEBI:37565"/>
    </ligand>
</feature>
<sequence>MGNKLSLVYDKLSSLLSVFKSDKQVSLTILGLDAAGKTTLVNLLRGETLHTVPTIGFNAEEITIDKTTIRLWDVGGQTSIIVFWREYVKTTDGLIFVIDLADKDRFELAYNAFKQLTDDLRENIPVFLLLNKTDLLSSEEKHENVSKIKKLFNFDEQGGMVANGKKYRCKIMECSVQNEQKNLLQNQSYSVESSNIYSGFRWVMRVADGKEGF</sequence>
<dbReference type="GO" id="GO:0005525">
    <property type="term" value="F:GTP binding"/>
    <property type="evidence" value="ECO:0007669"/>
    <property type="project" value="UniProtKB-KW"/>
</dbReference>
<dbReference type="GO" id="GO:0046872">
    <property type="term" value="F:metal ion binding"/>
    <property type="evidence" value="ECO:0007669"/>
    <property type="project" value="UniProtKB-KW"/>
</dbReference>
<dbReference type="NCBIfam" id="TIGR00231">
    <property type="entry name" value="small_GTP"/>
    <property type="match status" value="1"/>
</dbReference>
<dbReference type="OrthoDB" id="2011769at2759"/>
<dbReference type="Pfam" id="PF00025">
    <property type="entry name" value="Arf"/>
    <property type="match status" value="1"/>
</dbReference>
<dbReference type="SMART" id="SM00178">
    <property type="entry name" value="SAR"/>
    <property type="match status" value="1"/>
</dbReference>
<keyword evidence="4" id="KW-0479">Metal-binding</keyword>